<dbReference type="Gene3D" id="3.40.190.120">
    <property type="entry name" value="Osmoprotection protein (prox), domain 2"/>
    <property type="match status" value="1"/>
</dbReference>
<dbReference type="InterPro" id="IPR007210">
    <property type="entry name" value="ABC_Gly_betaine_transp_sub-bd"/>
</dbReference>
<feature type="chain" id="PRO_5045285185" evidence="1">
    <location>
        <begin position="24"/>
        <end position="304"/>
    </location>
</feature>
<dbReference type="SUPFAM" id="SSF53850">
    <property type="entry name" value="Periplasmic binding protein-like II"/>
    <property type="match status" value="1"/>
</dbReference>
<dbReference type="Proteomes" id="UP001197247">
    <property type="component" value="Unassembled WGS sequence"/>
</dbReference>
<dbReference type="Pfam" id="PF04069">
    <property type="entry name" value="OpuAC"/>
    <property type="match status" value="1"/>
</dbReference>
<evidence type="ECO:0000313" key="4">
    <source>
        <dbReference type="Proteomes" id="UP001197247"/>
    </source>
</evidence>
<dbReference type="CDD" id="cd13606">
    <property type="entry name" value="PBP2_ProX_like"/>
    <property type="match status" value="1"/>
</dbReference>
<evidence type="ECO:0000259" key="2">
    <source>
        <dbReference type="Pfam" id="PF04069"/>
    </source>
</evidence>
<proteinExistence type="predicted"/>
<dbReference type="PROSITE" id="PS51257">
    <property type="entry name" value="PROKAR_LIPOPROTEIN"/>
    <property type="match status" value="1"/>
</dbReference>
<accession>A0ABS5THI6</accession>
<keyword evidence="4" id="KW-1185">Reference proteome</keyword>
<organism evidence="3 4">
    <name type="scientific">Kineosporia corallincola</name>
    <dbReference type="NCBI Taxonomy" id="2835133"/>
    <lineage>
        <taxon>Bacteria</taxon>
        <taxon>Bacillati</taxon>
        <taxon>Actinomycetota</taxon>
        <taxon>Actinomycetes</taxon>
        <taxon>Kineosporiales</taxon>
        <taxon>Kineosporiaceae</taxon>
        <taxon>Kineosporia</taxon>
    </lineage>
</organism>
<reference evidence="3 4" key="1">
    <citation type="submission" date="2021-05" db="EMBL/GenBank/DDBJ databases">
        <title>Kineosporia and Streptomyces sp. nov. two new marine actinobacteria isolated from Coral.</title>
        <authorList>
            <person name="Buangrab K."/>
            <person name="Sutthacheep M."/>
            <person name="Yeemin T."/>
            <person name="Harunari E."/>
            <person name="Igarashi Y."/>
            <person name="Kanchanasin P."/>
            <person name="Tanasupawat S."/>
            <person name="Phongsopitanun W."/>
        </authorList>
    </citation>
    <scope>NUCLEOTIDE SEQUENCE [LARGE SCALE GENOMIC DNA]</scope>
    <source>
        <strain evidence="3 4">J2-2</strain>
    </source>
</reference>
<evidence type="ECO:0000313" key="3">
    <source>
        <dbReference type="EMBL" id="MBT0769513.1"/>
    </source>
</evidence>
<feature type="domain" description="ABC-type glycine betaine transport system substrate-binding" evidence="2">
    <location>
        <begin position="40"/>
        <end position="299"/>
    </location>
</feature>
<feature type="signal peptide" evidence="1">
    <location>
        <begin position="1"/>
        <end position="23"/>
    </location>
</feature>
<dbReference type="Gene3D" id="3.40.190.10">
    <property type="entry name" value="Periplasmic binding protein-like II"/>
    <property type="match status" value="1"/>
</dbReference>
<gene>
    <name evidence="3" type="ORF">KIH74_11315</name>
</gene>
<dbReference type="EMBL" id="JAHBAY010000004">
    <property type="protein sequence ID" value="MBT0769513.1"/>
    <property type="molecule type" value="Genomic_DNA"/>
</dbReference>
<name>A0ABS5THI6_9ACTN</name>
<sequence length="304" mass="32422">MKRTRTVIVAALASSLLVLTACGGGSEATGATASPSSSETIVIGSANFSENVLLAEIYAQALEAQGVTVERKLDLGSREDLVPQLQDGSIDLTPEYSGALLTYFDDSTSAVSSADVYRELTEAVPEGLEVLDQSEAEDKDALVVTEETADKYNLFSISDLKDVAGQLTLGGPPEWKTRDDGVKGLKRVYGLDFGRFKTLDAGGTRTVASLKNGSIDAADIFTTDPNIATEGWVVLPDPNNLFAAQNVLPLIRSDKASDTVQNALYDVSNKLSTDKLTTMMVQVTMKEREPAEVAKEFLTTQGLV</sequence>
<dbReference type="RefSeq" id="WP_214155814.1">
    <property type="nucleotide sequence ID" value="NZ_JAHBAY010000004.1"/>
</dbReference>
<comment type="caution">
    <text evidence="3">The sequence shown here is derived from an EMBL/GenBank/DDBJ whole genome shotgun (WGS) entry which is preliminary data.</text>
</comment>
<keyword evidence="1" id="KW-0732">Signal</keyword>
<evidence type="ECO:0000256" key="1">
    <source>
        <dbReference type="SAM" id="SignalP"/>
    </source>
</evidence>
<protein>
    <submittedName>
        <fullName evidence="3">Glycine/betaine ABC transporter substrate-binding protein</fullName>
    </submittedName>
</protein>